<feature type="domain" description="Calponin-homology (CH)" evidence="3">
    <location>
        <begin position="387"/>
        <end position="490"/>
    </location>
</feature>
<dbReference type="GeneID" id="17256406"/>
<dbReference type="PANTHER" id="PTHR19961:SF18">
    <property type="entry name" value="FI19014P1"/>
    <property type="match status" value="1"/>
</dbReference>
<dbReference type="GO" id="GO:0005884">
    <property type="term" value="C:actin filament"/>
    <property type="evidence" value="ECO:0007669"/>
    <property type="project" value="TreeGrafter"/>
</dbReference>
<dbReference type="PANTHER" id="PTHR19961">
    <property type="entry name" value="FIMBRIN/PLASTIN"/>
    <property type="match status" value="1"/>
</dbReference>
<dbReference type="InterPro" id="IPR039959">
    <property type="entry name" value="Fimbrin/Plastin"/>
</dbReference>
<dbReference type="KEGG" id="ehx:EMIHUDRAFT_67717"/>
<dbReference type="InterPro" id="IPR036872">
    <property type="entry name" value="CH_dom_sf"/>
</dbReference>
<evidence type="ECO:0000313" key="5">
    <source>
        <dbReference type="Proteomes" id="UP000013827"/>
    </source>
</evidence>
<keyword evidence="1" id="KW-0677">Repeat</keyword>
<dbReference type="AlphaFoldDB" id="A0A0D3IG67"/>
<dbReference type="CDD" id="cd21219">
    <property type="entry name" value="CH_PLS_FIM_rpt3"/>
    <property type="match status" value="1"/>
</dbReference>
<evidence type="ECO:0000313" key="4">
    <source>
        <dbReference type="EnsemblProtists" id="EOD10252"/>
    </source>
</evidence>
<name>A0A0D3IG67_EMIH1</name>
<dbReference type="Gene3D" id="1.10.418.10">
    <property type="entry name" value="Calponin-like domain"/>
    <property type="match status" value="4"/>
</dbReference>
<dbReference type="HOGENOM" id="CLU_015284_0_0_1"/>
<dbReference type="Proteomes" id="UP000013827">
    <property type="component" value="Unassembled WGS sequence"/>
</dbReference>
<evidence type="ECO:0000256" key="2">
    <source>
        <dbReference type="ARBA" id="ARBA00023203"/>
    </source>
</evidence>
<dbReference type="GO" id="GO:0051017">
    <property type="term" value="P:actin filament bundle assembly"/>
    <property type="evidence" value="ECO:0007669"/>
    <property type="project" value="InterPro"/>
</dbReference>
<evidence type="ECO:0000256" key="1">
    <source>
        <dbReference type="ARBA" id="ARBA00022737"/>
    </source>
</evidence>
<dbReference type="GO" id="GO:0051639">
    <property type="term" value="P:actin filament network formation"/>
    <property type="evidence" value="ECO:0007669"/>
    <property type="project" value="TreeGrafter"/>
</dbReference>
<reference evidence="4" key="2">
    <citation type="submission" date="2024-10" db="UniProtKB">
        <authorList>
            <consortium name="EnsemblProtists"/>
        </authorList>
    </citation>
    <scope>IDENTIFICATION</scope>
</reference>
<proteinExistence type="predicted"/>
<keyword evidence="5" id="KW-1185">Reference proteome</keyword>
<dbReference type="STRING" id="2903.R1BL39"/>
<keyword evidence="2" id="KW-0009">Actin-binding</keyword>
<organism evidence="4 5">
    <name type="scientific">Emiliania huxleyi (strain CCMP1516)</name>
    <dbReference type="NCBI Taxonomy" id="280463"/>
    <lineage>
        <taxon>Eukaryota</taxon>
        <taxon>Haptista</taxon>
        <taxon>Haptophyta</taxon>
        <taxon>Prymnesiophyceae</taxon>
        <taxon>Isochrysidales</taxon>
        <taxon>Noelaerhabdaceae</taxon>
        <taxon>Emiliania</taxon>
    </lineage>
</organism>
<dbReference type="InterPro" id="IPR001715">
    <property type="entry name" value="CH_dom"/>
</dbReference>
<sequence>MVSHINNVLRDAPVLSGGPMNPLGNDVLHKVADGELLGSLLATSDPDALDLRALNTAPLDGSDLSPEAQLENHTLLVNAAASVGAAVPMIHETQLLYAPQHKQVALQQAYNIIKHGLLSKINVMTQPHLAALLADGEKPGQVPPEALLSRWINKHVDDYLRQHPQDRRRLPTEVAVSETLDGDISTQLAMALHQVAKEPMLSVGNSILPTARAKQVVDHAIAAAGPKIFAVAPSDLTQPRPRMQQCFVASVVDAFGDGGEEGELDTYEEETNDAAEGRVFKNWAASLGLKLNMKDLYADSCTGIVLLKVMERLQPGSVDWSRVKGSPKNRYEKGDNCEYALGVARKLGCKVVGIQGSDIAEGNEKLLLAVWWQLMRKDLLQFLDELDMDSAHVLAWANARVLSAGCDVQLSKFGDPAVKSGVFLLELMRAVAPLAIREDLIKPGITELERQLNAKLAISTAHKMGARVFCGWQDILEARPKLVLSMIAAV</sequence>
<feature type="domain" description="Calponin-homology (CH)" evidence="3">
    <location>
        <begin position="274"/>
        <end position="379"/>
    </location>
</feature>
<dbReference type="PROSITE" id="PS50021">
    <property type="entry name" value="CH"/>
    <property type="match status" value="2"/>
</dbReference>
<protein>
    <recommendedName>
        <fullName evidence="3">Calponin-homology (CH) domain-containing protein</fullName>
    </recommendedName>
</protein>
<dbReference type="CDD" id="cd21220">
    <property type="entry name" value="CH_PLS_FIM_rpt4"/>
    <property type="match status" value="1"/>
</dbReference>
<reference evidence="5" key="1">
    <citation type="journal article" date="2013" name="Nature">
        <title>Pan genome of the phytoplankton Emiliania underpins its global distribution.</title>
        <authorList>
            <person name="Read B.A."/>
            <person name="Kegel J."/>
            <person name="Klute M.J."/>
            <person name="Kuo A."/>
            <person name="Lefebvre S.C."/>
            <person name="Maumus F."/>
            <person name="Mayer C."/>
            <person name="Miller J."/>
            <person name="Monier A."/>
            <person name="Salamov A."/>
            <person name="Young J."/>
            <person name="Aguilar M."/>
            <person name="Claverie J.M."/>
            <person name="Frickenhaus S."/>
            <person name="Gonzalez K."/>
            <person name="Herman E.K."/>
            <person name="Lin Y.C."/>
            <person name="Napier J."/>
            <person name="Ogata H."/>
            <person name="Sarno A.F."/>
            <person name="Shmutz J."/>
            <person name="Schroeder D."/>
            <person name="de Vargas C."/>
            <person name="Verret F."/>
            <person name="von Dassow P."/>
            <person name="Valentin K."/>
            <person name="Van de Peer Y."/>
            <person name="Wheeler G."/>
            <person name="Dacks J.B."/>
            <person name="Delwiche C.F."/>
            <person name="Dyhrman S.T."/>
            <person name="Glockner G."/>
            <person name="John U."/>
            <person name="Richards T."/>
            <person name="Worden A.Z."/>
            <person name="Zhang X."/>
            <person name="Grigoriev I.V."/>
            <person name="Allen A.E."/>
            <person name="Bidle K."/>
            <person name="Borodovsky M."/>
            <person name="Bowler C."/>
            <person name="Brownlee C."/>
            <person name="Cock J.M."/>
            <person name="Elias M."/>
            <person name="Gladyshev V.N."/>
            <person name="Groth M."/>
            <person name="Guda C."/>
            <person name="Hadaegh A."/>
            <person name="Iglesias-Rodriguez M.D."/>
            <person name="Jenkins J."/>
            <person name="Jones B.M."/>
            <person name="Lawson T."/>
            <person name="Leese F."/>
            <person name="Lindquist E."/>
            <person name="Lobanov A."/>
            <person name="Lomsadze A."/>
            <person name="Malik S.B."/>
            <person name="Marsh M.E."/>
            <person name="Mackinder L."/>
            <person name="Mock T."/>
            <person name="Mueller-Roeber B."/>
            <person name="Pagarete A."/>
            <person name="Parker M."/>
            <person name="Probert I."/>
            <person name="Quesneville H."/>
            <person name="Raines C."/>
            <person name="Rensing S.A."/>
            <person name="Riano-Pachon D.M."/>
            <person name="Richier S."/>
            <person name="Rokitta S."/>
            <person name="Shiraiwa Y."/>
            <person name="Soanes D.M."/>
            <person name="van der Giezen M."/>
            <person name="Wahlund T.M."/>
            <person name="Williams B."/>
            <person name="Wilson W."/>
            <person name="Wolfe G."/>
            <person name="Wurch L.L."/>
        </authorList>
    </citation>
    <scope>NUCLEOTIDE SEQUENCE</scope>
</reference>
<dbReference type="EnsemblProtists" id="EOD10252">
    <property type="protein sequence ID" value="EOD10252"/>
    <property type="gene ID" value="EMIHUDRAFT_67717"/>
</dbReference>
<dbReference type="PaxDb" id="2903-EOD10252"/>
<evidence type="ECO:0000259" key="3">
    <source>
        <dbReference type="PROSITE" id="PS50021"/>
    </source>
</evidence>
<accession>A0A0D3IG67</accession>
<dbReference type="RefSeq" id="XP_005762681.1">
    <property type="nucleotide sequence ID" value="XM_005762624.1"/>
</dbReference>
<dbReference type="SUPFAM" id="SSF47576">
    <property type="entry name" value="Calponin-homology domain, CH-domain"/>
    <property type="match status" value="1"/>
</dbReference>
<dbReference type="Pfam" id="PF00307">
    <property type="entry name" value="CH"/>
    <property type="match status" value="2"/>
</dbReference>
<dbReference type="GO" id="GO:0051015">
    <property type="term" value="F:actin filament binding"/>
    <property type="evidence" value="ECO:0007669"/>
    <property type="project" value="InterPro"/>
</dbReference>
<dbReference type="GO" id="GO:0005737">
    <property type="term" value="C:cytoplasm"/>
    <property type="evidence" value="ECO:0007669"/>
    <property type="project" value="TreeGrafter"/>
</dbReference>
<dbReference type="GO" id="GO:0032432">
    <property type="term" value="C:actin filament bundle"/>
    <property type="evidence" value="ECO:0007669"/>
    <property type="project" value="TreeGrafter"/>
</dbReference>
<dbReference type="SMART" id="SM00033">
    <property type="entry name" value="CH"/>
    <property type="match status" value="2"/>
</dbReference>
<dbReference type="eggNOG" id="KOG0046">
    <property type="taxonomic scope" value="Eukaryota"/>
</dbReference>